<protein>
    <submittedName>
        <fullName evidence="3">Cysteine-rich secretory protein family protein</fullName>
    </submittedName>
</protein>
<dbReference type="AlphaFoldDB" id="A0A0Q0YHR2"/>
<keyword evidence="1" id="KW-0812">Transmembrane</keyword>
<dbReference type="Pfam" id="PF00188">
    <property type="entry name" value="CAP"/>
    <property type="match status" value="1"/>
</dbReference>
<dbReference type="EMBL" id="LKEV01000004">
    <property type="protein sequence ID" value="KQB86179.1"/>
    <property type="molecule type" value="Genomic_DNA"/>
</dbReference>
<reference evidence="3 4" key="1">
    <citation type="submission" date="2015-10" db="EMBL/GenBank/DDBJ databases">
        <title>Corynebacteirum lowii and Corynebacterium oculi species nova, derived from human clinical disease and and emended description of Corynebacterium mastiditis.</title>
        <authorList>
            <person name="Bernard K."/>
            <person name="Pacheco A.L."/>
            <person name="Mcdougall C."/>
            <person name="Burtx T."/>
            <person name="Weibe D."/>
            <person name="Tyler S."/>
            <person name="Olson A.B."/>
            <person name="Cnockaert M."/>
            <person name="Eguchi H."/>
            <person name="Kuwahara T."/>
            <person name="Nakayama-Imaohji H."/>
            <person name="Boudewijins M."/>
            <person name="Van Hoecke F."/>
            <person name="Bernier A.-M."/>
            <person name="Vandamme P."/>
        </authorList>
    </citation>
    <scope>NUCLEOTIDE SEQUENCE [LARGE SCALE GENOMIC DNA]</scope>
    <source>
        <strain evidence="3 4">NML 130206</strain>
    </source>
</reference>
<keyword evidence="4" id="KW-1185">Reference proteome</keyword>
<gene>
    <name evidence="3" type="ORF">Clow_01533</name>
</gene>
<dbReference type="Proteomes" id="UP000050488">
    <property type="component" value="Unassembled WGS sequence"/>
</dbReference>
<dbReference type="PANTHER" id="PTHR31157:SF1">
    <property type="entry name" value="SCP DOMAIN-CONTAINING PROTEIN"/>
    <property type="match status" value="1"/>
</dbReference>
<dbReference type="CDD" id="cd05379">
    <property type="entry name" value="CAP_bacterial"/>
    <property type="match status" value="1"/>
</dbReference>
<dbReference type="InterPro" id="IPR014044">
    <property type="entry name" value="CAP_dom"/>
</dbReference>
<dbReference type="InterPro" id="IPR035940">
    <property type="entry name" value="CAP_sf"/>
</dbReference>
<evidence type="ECO:0000256" key="1">
    <source>
        <dbReference type="SAM" id="Phobius"/>
    </source>
</evidence>
<comment type="caution">
    <text evidence="3">The sequence shown here is derived from an EMBL/GenBank/DDBJ whole genome shotgun (WGS) entry which is preliminary data.</text>
</comment>
<name>A0A0Q0YHR2_9CORY</name>
<dbReference type="Gene3D" id="3.40.33.10">
    <property type="entry name" value="CAP"/>
    <property type="match status" value="1"/>
</dbReference>
<dbReference type="STRING" id="1544413.Clow_01533"/>
<evidence type="ECO:0000259" key="2">
    <source>
        <dbReference type="Pfam" id="PF00188"/>
    </source>
</evidence>
<keyword evidence="1" id="KW-1133">Transmembrane helix</keyword>
<sequence length="214" mass="24102">MSVTLWFSCPRVWETGVRDLSGGFRIGFAYFIYCVLYILLKVRLEFRENAVRVSLELIEGIHRKACIIMARNRIGAKALAASTVLASAFIGVSAQAAQGTDCTDEHVVSVVRLTNEERTSRGLTEVHCDDHLVKGSQEWADHMRKTGEFEHYDGGNFSENIAWRSNKATPNQMVKDWMDSSGHRANILDSDVSIMGVGWSYSEKNGTYAVQRFW</sequence>
<accession>A0A0Q0YHR2</accession>
<organism evidence="3 4">
    <name type="scientific">Corynebacterium lowii</name>
    <dbReference type="NCBI Taxonomy" id="1544413"/>
    <lineage>
        <taxon>Bacteria</taxon>
        <taxon>Bacillati</taxon>
        <taxon>Actinomycetota</taxon>
        <taxon>Actinomycetes</taxon>
        <taxon>Mycobacteriales</taxon>
        <taxon>Corynebacteriaceae</taxon>
        <taxon>Corynebacterium</taxon>
    </lineage>
</organism>
<evidence type="ECO:0000313" key="3">
    <source>
        <dbReference type="EMBL" id="KQB86179.1"/>
    </source>
</evidence>
<feature type="transmembrane region" description="Helical" evidence="1">
    <location>
        <begin position="20"/>
        <end position="40"/>
    </location>
</feature>
<dbReference type="PATRIC" id="fig|1544413.3.peg.1535"/>
<feature type="domain" description="SCP" evidence="2">
    <location>
        <begin position="112"/>
        <end position="213"/>
    </location>
</feature>
<proteinExistence type="predicted"/>
<keyword evidence="1" id="KW-0472">Membrane</keyword>
<evidence type="ECO:0000313" key="4">
    <source>
        <dbReference type="Proteomes" id="UP000050488"/>
    </source>
</evidence>
<dbReference type="SUPFAM" id="SSF55797">
    <property type="entry name" value="PR-1-like"/>
    <property type="match status" value="1"/>
</dbReference>
<dbReference type="PANTHER" id="PTHR31157">
    <property type="entry name" value="SCP DOMAIN-CONTAINING PROTEIN"/>
    <property type="match status" value="1"/>
</dbReference>